<keyword evidence="4 5" id="KW-0472">Membrane</keyword>
<organism evidence="6 7">
    <name type="scientific">Nelumbo nucifera</name>
    <name type="common">Sacred lotus</name>
    <dbReference type="NCBI Taxonomy" id="4432"/>
    <lineage>
        <taxon>Eukaryota</taxon>
        <taxon>Viridiplantae</taxon>
        <taxon>Streptophyta</taxon>
        <taxon>Embryophyta</taxon>
        <taxon>Tracheophyta</taxon>
        <taxon>Spermatophyta</taxon>
        <taxon>Magnoliopsida</taxon>
        <taxon>Proteales</taxon>
        <taxon>Nelumbonaceae</taxon>
        <taxon>Nelumbo</taxon>
    </lineage>
</organism>
<feature type="transmembrane region" description="Helical" evidence="5">
    <location>
        <begin position="63"/>
        <end position="84"/>
    </location>
</feature>
<keyword evidence="2 5" id="KW-0812">Transmembrane</keyword>
<accession>A0A822Y2F6</accession>
<dbReference type="PANTHER" id="PTHR11662">
    <property type="entry name" value="SOLUTE CARRIER FAMILY 17"/>
    <property type="match status" value="1"/>
</dbReference>
<protein>
    <recommendedName>
        <fullName evidence="8">Anion transporter 4, chloroplastic</fullName>
    </recommendedName>
</protein>
<evidence type="ECO:0008006" key="8">
    <source>
        <dbReference type="Google" id="ProtNLM"/>
    </source>
</evidence>
<reference evidence="6 7" key="1">
    <citation type="journal article" date="2020" name="Mol. Biol. Evol.">
        <title>Distinct Expression and Methylation Patterns for Genes with Different Fates following a Single Whole-Genome Duplication in Flowering Plants.</title>
        <authorList>
            <person name="Shi T."/>
            <person name="Rahmani R.S."/>
            <person name="Gugger P.F."/>
            <person name="Wang M."/>
            <person name="Li H."/>
            <person name="Zhang Y."/>
            <person name="Li Z."/>
            <person name="Wang Q."/>
            <person name="Van de Peer Y."/>
            <person name="Marchal K."/>
            <person name="Chen J."/>
        </authorList>
    </citation>
    <scope>NUCLEOTIDE SEQUENCE [LARGE SCALE GENOMIC DNA]</scope>
    <source>
        <tissue evidence="6">Leaf</tissue>
    </source>
</reference>
<dbReference type="InterPro" id="IPR050382">
    <property type="entry name" value="MFS_Na/Anion_cotransporter"/>
</dbReference>
<dbReference type="EMBL" id="DUZY01000002">
    <property type="protein sequence ID" value="DAD26627.1"/>
    <property type="molecule type" value="Genomic_DNA"/>
</dbReference>
<dbReference type="SUPFAM" id="SSF103473">
    <property type="entry name" value="MFS general substrate transporter"/>
    <property type="match status" value="1"/>
</dbReference>
<comment type="caution">
    <text evidence="6">The sequence shown here is derived from an EMBL/GenBank/DDBJ whole genome shotgun (WGS) entry which is preliminary data.</text>
</comment>
<comment type="subcellular location">
    <subcellularLocation>
        <location evidence="1">Membrane</location>
        <topology evidence="1">Multi-pass membrane protein</topology>
    </subcellularLocation>
</comment>
<dbReference type="InterPro" id="IPR036259">
    <property type="entry name" value="MFS_trans_sf"/>
</dbReference>
<evidence type="ECO:0000256" key="4">
    <source>
        <dbReference type="ARBA" id="ARBA00023136"/>
    </source>
</evidence>
<proteinExistence type="predicted"/>
<dbReference type="PANTHER" id="PTHR11662:SF424">
    <property type="entry name" value="ANION TRANSPORTER 4, CHLOROPLASTIC-RELATED"/>
    <property type="match status" value="1"/>
</dbReference>
<dbReference type="AlphaFoldDB" id="A0A822Y2F6"/>
<evidence type="ECO:0000256" key="2">
    <source>
        <dbReference type="ARBA" id="ARBA00022692"/>
    </source>
</evidence>
<evidence type="ECO:0000256" key="3">
    <source>
        <dbReference type="ARBA" id="ARBA00022989"/>
    </source>
</evidence>
<evidence type="ECO:0000256" key="5">
    <source>
        <dbReference type="SAM" id="Phobius"/>
    </source>
</evidence>
<dbReference type="Proteomes" id="UP000607653">
    <property type="component" value="Unassembled WGS sequence"/>
</dbReference>
<evidence type="ECO:0000313" key="6">
    <source>
        <dbReference type="EMBL" id="DAD26627.1"/>
    </source>
</evidence>
<keyword evidence="7" id="KW-1185">Reference proteome</keyword>
<gene>
    <name evidence="6" type="ORF">HUJ06_028095</name>
</gene>
<dbReference type="Gene3D" id="1.20.1250.20">
    <property type="entry name" value="MFS general substrate transporter like domains"/>
    <property type="match status" value="1"/>
</dbReference>
<keyword evidence="3 5" id="KW-1133">Transmembrane helix</keyword>
<evidence type="ECO:0000256" key="1">
    <source>
        <dbReference type="ARBA" id="ARBA00004141"/>
    </source>
</evidence>
<name>A0A822Y2F6_NELNU</name>
<sequence length="218" mass="25029">MPSTVKNSKTSKLIPPFKRLLSKMPTWALISANVMHSWGYFVMLSWMPIYFNTIYRVDLRQAAWFSAVPWVMMAVLGYFSGVWSDMLIQNGKSVTFTRKVMQVSHLSTILLFVRIRQNMISIKCGQITNNYMVLLSKALFGASFRAVFFRSVCNRSSRQTRCAEKTQEVHFGLILGSSKWSFSCLSRFILVRKDTERHTVAKLASGCSYLHSKAQCMF</sequence>
<dbReference type="GO" id="GO:0016020">
    <property type="term" value="C:membrane"/>
    <property type="evidence" value="ECO:0007669"/>
    <property type="project" value="UniProtKB-SubCell"/>
</dbReference>
<evidence type="ECO:0000313" key="7">
    <source>
        <dbReference type="Proteomes" id="UP000607653"/>
    </source>
</evidence>
<feature type="transmembrane region" description="Helical" evidence="5">
    <location>
        <begin position="27"/>
        <end position="51"/>
    </location>
</feature>